<feature type="compositionally biased region" description="Polar residues" evidence="1">
    <location>
        <begin position="323"/>
        <end position="339"/>
    </location>
</feature>
<feature type="compositionally biased region" description="Polar residues" evidence="1">
    <location>
        <begin position="422"/>
        <end position="441"/>
    </location>
</feature>
<dbReference type="STRING" id="28377.ENSACAP00000016512"/>
<reference evidence="3" key="2">
    <citation type="submission" date="2025-08" db="UniProtKB">
        <authorList>
            <consortium name="Ensembl"/>
        </authorList>
    </citation>
    <scope>IDENTIFICATION</scope>
</reference>
<dbReference type="PANTHER" id="PTHR15508:SF4">
    <property type="entry name" value="RIBOSOMAL PROTEIN S6 KINASE-LIKE 1"/>
    <property type="match status" value="1"/>
</dbReference>
<dbReference type="InterPro" id="IPR051866">
    <property type="entry name" value="Intracell_Sig-Traffick_Protein"/>
</dbReference>
<dbReference type="PROSITE" id="PS50011">
    <property type="entry name" value="PROTEIN_KINASE_DOM"/>
    <property type="match status" value="1"/>
</dbReference>
<accession>G1KT30</accession>
<proteinExistence type="predicted"/>
<feature type="region of interest" description="Disordered" evidence="1">
    <location>
        <begin position="248"/>
        <end position="352"/>
    </location>
</feature>
<dbReference type="Proteomes" id="UP000001646">
    <property type="component" value="Chromosome 1"/>
</dbReference>
<dbReference type="GeneTree" id="ENSGT00940000159815"/>
<evidence type="ECO:0000313" key="3">
    <source>
        <dbReference type="Ensembl" id="ENSACAP00000016512.4"/>
    </source>
</evidence>
<dbReference type="AlphaFoldDB" id="G1KT30"/>
<dbReference type="SUPFAM" id="SSF116846">
    <property type="entry name" value="MIT domain"/>
    <property type="match status" value="1"/>
</dbReference>
<dbReference type="SMART" id="SM00745">
    <property type="entry name" value="MIT"/>
    <property type="match status" value="1"/>
</dbReference>
<dbReference type="GO" id="GO:0005524">
    <property type="term" value="F:ATP binding"/>
    <property type="evidence" value="ECO:0007669"/>
    <property type="project" value="InterPro"/>
</dbReference>
<dbReference type="RefSeq" id="XP_003214491.2">
    <property type="nucleotide sequence ID" value="XM_003214443.3"/>
</dbReference>
<feature type="compositionally biased region" description="Basic and acidic residues" evidence="1">
    <location>
        <begin position="442"/>
        <end position="465"/>
    </location>
</feature>
<evidence type="ECO:0000313" key="4">
    <source>
        <dbReference type="Proteomes" id="UP000001646"/>
    </source>
</evidence>
<dbReference type="CTD" id="83694"/>
<dbReference type="HOGENOM" id="CLU_014272_2_0_1"/>
<dbReference type="Pfam" id="PF00069">
    <property type="entry name" value="Pkinase"/>
    <property type="match status" value="1"/>
</dbReference>
<feature type="compositionally biased region" description="Polar residues" evidence="1">
    <location>
        <begin position="255"/>
        <end position="278"/>
    </location>
</feature>
<evidence type="ECO:0000259" key="2">
    <source>
        <dbReference type="PROSITE" id="PS50011"/>
    </source>
</evidence>
<dbReference type="Bgee" id="ENSACAG00000016769">
    <property type="expression patterns" value="Expressed in adrenal gland and 8 other cell types or tissues"/>
</dbReference>
<dbReference type="OrthoDB" id="1278353at2759"/>
<reference evidence="3" key="3">
    <citation type="submission" date="2025-09" db="UniProtKB">
        <authorList>
            <consortium name="Ensembl"/>
        </authorList>
    </citation>
    <scope>IDENTIFICATION</scope>
</reference>
<dbReference type="InterPro" id="IPR036181">
    <property type="entry name" value="MIT_dom_sf"/>
</dbReference>
<dbReference type="SUPFAM" id="SSF56112">
    <property type="entry name" value="Protein kinase-like (PK-like)"/>
    <property type="match status" value="1"/>
</dbReference>
<dbReference type="GeneID" id="100553096"/>
<dbReference type="Ensembl" id="ENSACAT00000016838.4">
    <property type="protein sequence ID" value="ENSACAP00000016512.4"/>
    <property type="gene ID" value="ENSACAG00000016769.4"/>
</dbReference>
<keyword evidence="4" id="KW-1185">Reference proteome</keyword>
<dbReference type="Gene3D" id="1.20.58.80">
    <property type="entry name" value="Phosphotransferase system, lactose/cellobiose-type IIA subunit"/>
    <property type="match status" value="1"/>
</dbReference>
<dbReference type="GO" id="GO:0004672">
    <property type="term" value="F:protein kinase activity"/>
    <property type="evidence" value="ECO:0007669"/>
    <property type="project" value="InterPro"/>
</dbReference>
<evidence type="ECO:0000256" key="1">
    <source>
        <dbReference type="SAM" id="MobiDB-lite"/>
    </source>
</evidence>
<sequence>MDSESCTRAFSQARVYLEQIRSRVAPGGVDVHGTVKRDYLVDAAKQIRLALERDVSEDYEEAFNHYKNGVDVLLNGVQVDPNKERREAVKRKITQYLKRAEEIFNCHLQRTLENGSSAETGYSSLRFRPIRTLSTPIENLRRCKVVGIIDKVQIVQDPATGGTFILKSLPKSHMETRRRQTIIPHGVPFMVELLRYSASEDSIFLHLEHVKGGTLWSHLRSQPRSQHYDASDCSCPLGSSKLSLATEHTREDQLIGSSQEAKTRSQQNCSVHTRNNAGQIPACSNHGQLRSVDGLSSRKESPSHTHTTATTEFRGQGIHGGKESSTTHTLPAATESNFKSAPRGRSRSANQGLNFRSCNSLVAINGINGINEKDSPHQEPATHPGERSSQPISKAARGCSTPKTDTQRRRLCRLSRHPASLPRQNQTCPGSPLQNHCSQKSQWERPHRREERHALQEKTAPDSKLHKNQMSPEQYGPTAHQPFENHGTRAWDVYENQVQIWAAELLLALEGLHQQGILCQDLNPRNLLLDDAGHIHLTYFGQWSEVEPQCCSQALEDLYCAPEVGGISDLTEACDWWSFGALLYELLSGVSLSQNHPSGIHPHTQLHLPENLSKAASSLLSELLRYDPKQRLGSGEDGVSTIKSHPFFSTIQWNKLVGY</sequence>
<organism evidence="3 4">
    <name type="scientific">Anolis carolinensis</name>
    <name type="common">Green anole</name>
    <name type="synonym">American chameleon</name>
    <dbReference type="NCBI Taxonomy" id="28377"/>
    <lineage>
        <taxon>Eukaryota</taxon>
        <taxon>Metazoa</taxon>
        <taxon>Chordata</taxon>
        <taxon>Craniata</taxon>
        <taxon>Vertebrata</taxon>
        <taxon>Euteleostomi</taxon>
        <taxon>Lepidosauria</taxon>
        <taxon>Squamata</taxon>
        <taxon>Bifurcata</taxon>
        <taxon>Unidentata</taxon>
        <taxon>Episquamata</taxon>
        <taxon>Toxicofera</taxon>
        <taxon>Iguania</taxon>
        <taxon>Dactyloidae</taxon>
        <taxon>Anolis</taxon>
    </lineage>
</organism>
<gene>
    <name evidence="3" type="primary">RPS6KL1</name>
</gene>
<dbReference type="InterPro" id="IPR011009">
    <property type="entry name" value="Kinase-like_dom_sf"/>
</dbReference>
<dbReference type="CDD" id="cd02677">
    <property type="entry name" value="MIT_SNX15"/>
    <property type="match status" value="1"/>
</dbReference>
<feature type="domain" description="Protein kinase" evidence="2">
    <location>
        <begin position="308"/>
        <end position="648"/>
    </location>
</feature>
<dbReference type="SMART" id="SM00220">
    <property type="entry name" value="S_TKc"/>
    <property type="match status" value="1"/>
</dbReference>
<dbReference type="KEGG" id="acs:100553096"/>
<dbReference type="InterPro" id="IPR000719">
    <property type="entry name" value="Prot_kinase_dom"/>
</dbReference>
<dbReference type="eggNOG" id="KOG0603">
    <property type="taxonomic scope" value="Eukaryota"/>
</dbReference>
<feature type="region of interest" description="Disordered" evidence="1">
    <location>
        <begin position="368"/>
        <end position="482"/>
    </location>
</feature>
<dbReference type="InParanoid" id="G1KT30"/>
<dbReference type="PANTHER" id="PTHR15508">
    <property type="entry name" value="RIBOSOMAL PROTEIN S6 KINASE"/>
    <property type="match status" value="1"/>
</dbReference>
<reference evidence="3 4" key="1">
    <citation type="submission" date="2009-12" db="EMBL/GenBank/DDBJ databases">
        <title>The Genome Sequence of Anolis carolinensis (Green Anole Lizard).</title>
        <authorList>
            <consortium name="The Genome Sequencing Platform"/>
            <person name="Di Palma F."/>
            <person name="Alfoldi J."/>
            <person name="Heiman D."/>
            <person name="Young S."/>
            <person name="Grabherr M."/>
            <person name="Johnson J."/>
            <person name="Lander E.S."/>
            <person name="Lindblad-Toh K."/>
        </authorList>
    </citation>
    <scope>NUCLEOTIDE SEQUENCE [LARGE SCALE GENOMIC DNA]</scope>
    <source>
        <strain evidence="3 4">JBL SC #1</strain>
    </source>
</reference>
<feature type="compositionally biased region" description="Polar residues" evidence="1">
    <location>
        <begin position="304"/>
        <end position="313"/>
    </location>
</feature>
<protein>
    <submittedName>
        <fullName evidence="3">Ribosomal protein S6 kinase like 1</fullName>
    </submittedName>
</protein>
<dbReference type="Gene3D" id="1.10.510.10">
    <property type="entry name" value="Transferase(Phosphotransferase) domain 1"/>
    <property type="match status" value="1"/>
</dbReference>
<name>G1KT30_ANOCA</name>
<dbReference type="Pfam" id="PF04212">
    <property type="entry name" value="MIT"/>
    <property type="match status" value="1"/>
</dbReference>
<dbReference type="InterPro" id="IPR007330">
    <property type="entry name" value="MIT_dom"/>
</dbReference>